<reference evidence="2" key="1">
    <citation type="submission" date="2020-03" db="EMBL/GenBank/DDBJ databases">
        <authorList>
            <person name="Weist P."/>
        </authorList>
    </citation>
    <scope>NUCLEOTIDE SEQUENCE</scope>
</reference>
<feature type="signal peptide" evidence="1">
    <location>
        <begin position="1"/>
        <end position="16"/>
    </location>
</feature>
<sequence length="298" mass="32254">MISVRLLSCFTIIVSAVPVYSNVLPSIQSKGGAPRLRPVEAANRNPEAQTQPLIVEQPQPGVPQQLGPQSGPQPVPSMPYHTWSPQGNTPMMIPLQLSLHGPQLANQATFQQGVFPSYGYFPMFSPQYRNQLPSSPYGFPMVLETPPPQNPANQPVGGQVLPAQTPSEAALPGGAAQPVQQLQQQNPQFVYMLQQSMNSPLGALSSEELEMAAKLSQLGCTCPTCSPTCLQDLCRARPPPGSQTWDRQVSHLRWLWHQPEPADTGAGRHWAAAECYRWPCGFAERSAGGGHCPDSCST</sequence>
<evidence type="ECO:0000256" key="1">
    <source>
        <dbReference type="SAM" id="SignalP"/>
    </source>
</evidence>
<gene>
    <name evidence="2" type="ORF">PLEPLA_LOCUS20374</name>
</gene>
<evidence type="ECO:0000313" key="3">
    <source>
        <dbReference type="Proteomes" id="UP001153269"/>
    </source>
</evidence>
<name>A0A9N7UL73_PLEPL</name>
<dbReference type="AlphaFoldDB" id="A0A9N7UL73"/>
<keyword evidence="3" id="KW-1185">Reference proteome</keyword>
<proteinExistence type="predicted"/>
<accession>A0A9N7UL73</accession>
<organism evidence="2 3">
    <name type="scientific">Pleuronectes platessa</name>
    <name type="common">European plaice</name>
    <dbReference type="NCBI Taxonomy" id="8262"/>
    <lineage>
        <taxon>Eukaryota</taxon>
        <taxon>Metazoa</taxon>
        <taxon>Chordata</taxon>
        <taxon>Craniata</taxon>
        <taxon>Vertebrata</taxon>
        <taxon>Euteleostomi</taxon>
        <taxon>Actinopterygii</taxon>
        <taxon>Neopterygii</taxon>
        <taxon>Teleostei</taxon>
        <taxon>Neoteleostei</taxon>
        <taxon>Acanthomorphata</taxon>
        <taxon>Carangaria</taxon>
        <taxon>Pleuronectiformes</taxon>
        <taxon>Pleuronectoidei</taxon>
        <taxon>Pleuronectidae</taxon>
        <taxon>Pleuronectes</taxon>
    </lineage>
</organism>
<comment type="caution">
    <text evidence="2">The sequence shown here is derived from an EMBL/GenBank/DDBJ whole genome shotgun (WGS) entry which is preliminary data.</text>
</comment>
<keyword evidence="1" id="KW-0732">Signal</keyword>
<dbReference type="Proteomes" id="UP001153269">
    <property type="component" value="Unassembled WGS sequence"/>
</dbReference>
<feature type="chain" id="PRO_5040149066" evidence="1">
    <location>
        <begin position="17"/>
        <end position="298"/>
    </location>
</feature>
<dbReference type="EMBL" id="CADEAL010001424">
    <property type="protein sequence ID" value="CAB1432314.1"/>
    <property type="molecule type" value="Genomic_DNA"/>
</dbReference>
<protein>
    <submittedName>
        <fullName evidence="2">Uncharacterized protein</fullName>
    </submittedName>
</protein>
<evidence type="ECO:0000313" key="2">
    <source>
        <dbReference type="EMBL" id="CAB1432314.1"/>
    </source>
</evidence>